<proteinExistence type="predicted"/>
<dbReference type="AlphaFoldDB" id="A0AAV2LGI8"/>
<feature type="region of interest" description="Disordered" evidence="1">
    <location>
        <begin position="1"/>
        <end position="99"/>
    </location>
</feature>
<sequence length="177" mass="19172">MDWALQCTAGQRRGQSCGNGTKPKRGSPGPHLDNSLLITLHLPPTRRAPRGPPLSSPLLTSSDRPPPRPAKPPRPLTHTTYPPSLHPPQPSQSPRALYLPGSLTASQSLPAHPPMRGDRLPIRNAAVAGPLSPPGPFSDLKPAQCRQFDKVFNFFVSHYRPISRDLSNILLTLSSLS</sequence>
<protein>
    <submittedName>
        <fullName evidence="2">Uncharacterized protein</fullName>
    </submittedName>
</protein>
<reference evidence="2 3" key="1">
    <citation type="submission" date="2024-04" db="EMBL/GenBank/DDBJ databases">
        <authorList>
            <person name="Waldvogel A.-M."/>
            <person name="Schoenle A."/>
        </authorList>
    </citation>
    <scope>NUCLEOTIDE SEQUENCE [LARGE SCALE GENOMIC DNA]</scope>
</reference>
<dbReference type="Proteomes" id="UP001497482">
    <property type="component" value="Chromosome 3"/>
</dbReference>
<name>A0AAV2LGI8_KNICA</name>
<accession>A0AAV2LGI8</accession>
<gene>
    <name evidence="2" type="ORF">KC01_LOCUS29149</name>
</gene>
<evidence type="ECO:0000313" key="3">
    <source>
        <dbReference type="Proteomes" id="UP001497482"/>
    </source>
</evidence>
<evidence type="ECO:0000256" key="1">
    <source>
        <dbReference type="SAM" id="MobiDB-lite"/>
    </source>
</evidence>
<keyword evidence="3" id="KW-1185">Reference proteome</keyword>
<evidence type="ECO:0000313" key="2">
    <source>
        <dbReference type="EMBL" id="CAL1601124.1"/>
    </source>
</evidence>
<organism evidence="2 3">
    <name type="scientific">Knipowitschia caucasica</name>
    <name type="common">Caucasian dwarf goby</name>
    <name type="synonym">Pomatoschistus caucasicus</name>
    <dbReference type="NCBI Taxonomy" id="637954"/>
    <lineage>
        <taxon>Eukaryota</taxon>
        <taxon>Metazoa</taxon>
        <taxon>Chordata</taxon>
        <taxon>Craniata</taxon>
        <taxon>Vertebrata</taxon>
        <taxon>Euteleostomi</taxon>
        <taxon>Actinopterygii</taxon>
        <taxon>Neopterygii</taxon>
        <taxon>Teleostei</taxon>
        <taxon>Neoteleostei</taxon>
        <taxon>Acanthomorphata</taxon>
        <taxon>Gobiaria</taxon>
        <taxon>Gobiiformes</taxon>
        <taxon>Gobioidei</taxon>
        <taxon>Gobiidae</taxon>
        <taxon>Gobiinae</taxon>
        <taxon>Knipowitschia</taxon>
    </lineage>
</organism>
<dbReference type="EMBL" id="OZ035825">
    <property type="protein sequence ID" value="CAL1601124.1"/>
    <property type="molecule type" value="Genomic_DNA"/>
</dbReference>